<evidence type="ECO:0000256" key="1">
    <source>
        <dbReference type="SAM" id="Phobius"/>
    </source>
</evidence>
<feature type="transmembrane region" description="Helical" evidence="1">
    <location>
        <begin position="20"/>
        <end position="39"/>
    </location>
</feature>
<dbReference type="EMBL" id="CP011390">
    <property type="protein sequence ID" value="ANE51011.1"/>
    <property type="molecule type" value="Genomic_DNA"/>
</dbReference>
<evidence type="ECO:0000313" key="3">
    <source>
        <dbReference type="Proteomes" id="UP000077177"/>
    </source>
</evidence>
<proteinExistence type="predicted"/>
<keyword evidence="3" id="KW-1185">Reference proteome</keyword>
<protein>
    <submittedName>
        <fullName evidence="2">Uncharacterized protein</fullName>
    </submittedName>
</protein>
<dbReference type="KEGG" id="fla:SY85_11355"/>
<dbReference type="AlphaFoldDB" id="A0A172TV66"/>
<name>A0A172TV66_9BACT</name>
<organism evidence="2 3">
    <name type="scientific">Flavisolibacter tropicus</name>
    <dbReference type="NCBI Taxonomy" id="1492898"/>
    <lineage>
        <taxon>Bacteria</taxon>
        <taxon>Pseudomonadati</taxon>
        <taxon>Bacteroidota</taxon>
        <taxon>Chitinophagia</taxon>
        <taxon>Chitinophagales</taxon>
        <taxon>Chitinophagaceae</taxon>
        <taxon>Flavisolibacter</taxon>
    </lineage>
</organism>
<keyword evidence="1" id="KW-0472">Membrane</keyword>
<keyword evidence="1" id="KW-1133">Transmembrane helix</keyword>
<gene>
    <name evidence="2" type="ORF">SY85_11355</name>
</gene>
<accession>A0A172TV66</accession>
<reference evidence="3" key="1">
    <citation type="submission" date="2015-01" db="EMBL/GenBank/DDBJ databases">
        <title>Flavisolibacter sp./LCS9/ whole genome sequencing.</title>
        <authorList>
            <person name="Kim M.K."/>
            <person name="Srinivasan S."/>
            <person name="Lee J.-J."/>
        </authorList>
    </citation>
    <scope>NUCLEOTIDE SEQUENCE [LARGE SCALE GENOMIC DNA]</scope>
    <source>
        <strain evidence="3">LCS9</strain>
    </source>
</reference>
<keyword evidence="1" id="KW-0812">Transmembrane</keyword>
<dbReference type="STRING" id="1492898.SY85_11355"/>
<feature type="transmembrane region" description="Helical" evidence="1">
    <location>
        <begin position="51"/>
        <end position="69"/>
    </location>
</feature>
<dbReference type="RefSeq" id="WP_066404573.1">
    <property type="nucleotide sequence ID" value="NZ_CP011390.1"/>
</dbReference>
<reference evidence="2 3" key="2">
    <citation type="journal article" date="2016" name="Int. J. Syst. Evol. Microbiol.">
        <title>Flavisolibacter tropicus sp. nov., isolated from tropical soil.</title>
        <authorList>
            <person name="Lee J.J."/>
            <person name="Kang M.S."/>
            <person name="Kim G.S."/>
            <person name="Lee C.S."/>
            <person name="Lim S."/>
            <person name="Lee J."/>
            <person name="Roh S.H."/>
            <person name="Kang H."/>
            <person name="Ha J.M."/>
            <person name="Bae S."/>
            <person name="Jung H.Y."/>
            <person name="Kim M.K."/>
        </authorList>
    </citation>
    <scope>NUCLEOTIDE SEQUENCE [LARGE SCALE GENOMIC DNA]</scope>
    <source>
        <strain evidence="2 3">LCS9</strain>
    </source>
</reference>
<dbReference type="Proteomes" id="UP000077177">
    <property type="component" value="Chromosome"/>
</dbReference>
<evidence type="ECO:0000313" key="2">
    <source>
        <dbReference type="EMBL" id="ANE51011.1"/>
    </source>
</evidence>
<sequence length="161" mass="19123">MHPSNTVSQVNEFIAKRDGWQYKVYAIFFSTVLALMLIYFHSQSWFASKRIVIVVVIFALITAYLWYSLLDKTASLIVNHQGIWPKRRKVIPWNIVQRFYFESWHHKVASYFMFIETTEHNRRIKLNVSDLDKTFHEIAEAINQYSNGYNIEYGGITRHTP</sequence>